<evidence type="ECO:0000313" key="1">
    <source>
        <dbReference type="EMBL" id="EEF40231.1"/>
    </source>
</evidence>
<dbReference type="Proteomes" id="UP000008311">
    <property type="component" value="Unassembled WGS sequence"/>
</dbReference>
<reference evidence="2" key="1">
    <citation type="journal article" date="2010" name="Nat. Biotechnol.">
        <title>Draft genome sequence of the oilseed species Ricinus communis.</title>
        <authorList>
            <person name="Chan A.P."/>
            <person name="Crabtree J."/>
            <person name="Zhao Q."/>
            <person name="Lorenzi H."/>
            <person name="Orvis J."/>
            <person name="Puiu D."/>
            <person name="Melake-Berhan A."/>
            <person name="Jones K.M."/>
            <person name="Redman J."/>
            <person name="Chen G."/>
            <person name="Cahoon E.B."/>
            <person name="Gedil M."/>
            <person name="Stanke M."/>
            <person name="Haas B.J."/>
            <person name="Wortman J.R."/>
            <person name="Fraser-Liggett C.M."/>
            <person name="Ravel J."/>
            <person name="Rabinowicz P.D."/>
        </authorList>
    </citation>
    <scope>NUCLEOTIDE SEQUENCE [LARGE SCALE GENOMIC DNA]</scope>
    <source>
        <strain evidence="2">cv. Hale</strain>
    </source>
</reference>
<name>B9S833_RICCO</name>
<dbReference type="InParanoid" id="B9S833"/>
<dbReference type="EMBL" id="EQ973888">
    <property type="protein sequence ID" value="EEF40231.1"/>
    <property type="molecule type" value="Genomic_DNA"/>
</dbReference>
<sequence length="229" mass="24976">MLFPLPHLGTVITPGRLADMLLEEVPAVSYFEGAGSLEVSYIDFVALLPFRWVSPSGDVPTGGTPPPTEGSRKRARPRREFTCCSYCTVTAHGDQRFFHPSLGDHFYASGRAHRLRMSLIDPDFLPAYSLSGTSHLSALLGSMIIGGPVVPDHEGVLGARLGLACGLSAPSSREREAKSTRITEMWCVNNDAEDFHNIFPATFVRSECLQGCPNHFALAPNPIICPLWH</sequence>
<proteinExistence type="predicted"/>
<organism evidence="1 2">
    <name type="scientific">Ricinus communis</name>
    <name type="common">Castor bean</name>
    <dbReference type="NCBI Taxonomy" id="3988"/>
    <lineage>
        <taxon>Eukaryota</taxon>
        <taxon>Viridiplantae</taxon>
        <taxon>Streptophyta</taxon>
        <taxon>Embryophyta</taxon>
        <taxon>Tracheophyta</taxon>
        <taxon>Spermatophyta</taxon>
        <taxon>Magnoliopsida</taxon>
        <taxon>eudicotyledons</taxon>
        <taxon>Gunneridae</taxon>
        <taxon>Pentapetalae</taxon>
        <taxon>rosids</taxon>
        <taxon>fabids</taxon>
        <taxon>Malpighiales</taxon>
        <taxon>Euphorbiaceae</taxon>
        <taxon>Acalyphoideae</taxon>
        <taxon>Acalypheae</taxon>
        <taxon>Ricinus</taxon>
    </lineage>
</organism>
<keyword evidence="2" id="KW-1185">Reference proteome</keyword>
<evidence type="ECO:0000313" key="2">
    <source>
        <dbReference type="Proteomes" id="UP000008311"/>
    </source>
</evidence>
<accession>B9S833</accession>
<dbReference type="AlphaFoldDB" id="B9S833"/>
<gene>
    <name evidence="1" type="ORF">RCOM_0958500</name>
</gene>
<protein>
    <submittedName>
        <fullName evidence="1">Uncharacterized protein</fullName>
    </submittedName>
</protein>